<dbReference type="Proteomes" id="UP000007954">
    <property type="component" value="Chromosome"/>
</dbReference>
<dbReference type="InterPro" id="IPR025659">
    <property type="entry name" value="Tubby-like_C"/>
</dbReference>
<evidence type="ECO:0000313" key="1">
    <source>
        <dbReference type="EMBL" id="CCC39973.1"/>
    </source>
</evidence>
<dbReference type="GeneID" id="12446796"/>
<dbReference type="AlphaFoldDB" id="G0LKL5"/>
<dbReference type="KEGG" id="hwc:Hqrw_2069"/>
<dbReference type="InterPro" id="IPR007612">
    <property type="entry name" value="LOR"/>
</dbReference>
<sequence>MVSFPDGIQNKRSAMTRNHDISGLDLTGDTYVVEQSLLPIRNKYKAMDADENVVIRGKQKMFKLKEEFPFVDSNGEEVFEVNAGGMIDIAGNYVLTDSQTGEDLIVLDNDYSLLQDTWRIRDVDTEEKIAEINSRGTLVTIARNVIPFGEFIPHKYEITDANDSHIGNIDGQISLRDRYKITIDDTNTVSKEAVIAAAMVIDAIQGN</sequence>
<proteinExistence type="predicted"/>
<dbReference type="RefSeq" id="WP_014555710.1">
    <property type="nucleotide sequence ID" value="NC_017459.1"/>
</dbReference>
<name>G0LKL5_HALWC</name>
<evidence type="ECO:0000313" key="2">
    <source>
        <dbReference type="Proteomes" id="UP000007954"/>
    </source>
</evidence>
<dbReference type="OrthoDB" id="178461at2157"/>
<protein>
    <submittedName>
        <fullName evidence="1">Uncharacterized protein</fullName>
    </submittedName>
</protein>
<dbReference type="EMBL" id="FR746099">
    <property type="protein sequence ID" value="CCC39973.1"/>
    <property type="molecule type" value="Genomic_DNA"/>
</dbReference>
<gene>
    <name evidence="1" type="ordered locus">Hqrw_2069</name>
</gene>
<reference evidence="1 2" key="1">
    <citation type="journal article" date="2011" name="PLoS ONE">
        <title>Haloquadratum walsbyi: limited diversity in a global pond.</title>
        <authorList>
            <person name="Dyall-Smith M."/>
            <person name="Pfeiffer F."/>
            <person name="Klee K."/>
            <person name="Palm P."/>
            <person name="Gross K."/>
            <person name="Schuster S.C."/>
            <person name="Rampp M."/>
            <person name="Oesterhelt D."/>
        </authorList>
    </citation>
    <scope>NUCLEOTIDE SEQUENCE [LARGE SCALE GENOMIC DNA]</scope>
    <source>
        <strain evidence="2">DSM 16854 / JCM 12705 / C23</strain>
    </source>
</reference>
<accession>G0LKL5</accession>
<dbReference type="SUPFAM" id="SSF54518">
    <property type="entry name" value="Tubby C-terminal domain-like"/>
    <property type="match status" value="1"/>
</dbReference>
<dbReference type="Pfam" id="PF04525">
    <property type="entry name" value="LOR"/>
    <property type="match status" value="1"/>
</dbReference>
<organism evidence="1 2">
    <name type="scientific">Haloquadratum walsbyi (strain DSM 16854 / JCM 12705 / C23)</name>
    <dbReference type="NCBI Taxonomy" id="768065"/>
    <lineage>
        <taxon>Archaea</taxon>
        <taxon>Methanobacteriati</taxon>
        <taxon>Methanobacteriota</taxon>
        <taxon>Stenosarchaea group</taxon>
        <taxon>Halobacteria</taxon>
        <taxon>Halobacteriales</taxon>
        <taxon>Haloferacaceae</taxon>
        <taxon>Haloquadratum</taxon>
    </lineage>
</organism>
<dbReference type="HOGENOM" id="CLU_102054_0_0_2"/>